<sequence>MASFPHNNRTFQILDAASKGGYAVGAYNCYNDDGVIAVIRAAERCKSPAIIQIFPWTIKFQGPHFVKYVVAAAHSASVPIAVHLDHCIEPEDVKTALDLPFDSIMVDASTLEPEENIRNCREIVRVANAKGIAIEAEMGRIEGGEDGLPVVDMDSILTQPDLAKSFVQETGVQFLAPAFGNIHGKYGPGGPDASWRLPLLMDIHRAIPQIPLVLHGTHGVSDVLFRETRKYGMVKVNLNRTVRDAYTYFVAQNADKLELTALKTRGVEIYASSIERMMLDVLESAGKASF</sequence>
<organism evidence="1 2">
    <name type="scientific">Hypoxylon rubiginosum</name>
    <dbReference type="NCBI Taxonomy" id="110542"/>
    <lineage>
        <taxon>Eukaryota</taxon>
        <taxon>Fungi</taxon>
        <taxon>Dikarya</taxon>
        <taxon>Ascomycota</taxon>
        <taxon>Pezizomycotina</taxon>
        <taxon>Sordariomycetes</taxon>
        <taxon>Xylariomycetidae</taxon>
        <taxon>Xylariales</taxon>
        <taxon>Hypoxylaceae</taxon>
        <taxon>Hypoxylon</taxon>
    </lineage>
</organism>
<proteinExistence type="predicted"/>
<name>A0ACC0CIP0_9PEZI</name>
<gene>
    <name evidence="1" type="ORF">F4821DRAFT_251734</name>
</gene>
<reference evidence="1 2" key="1">
    <citation type="journal article" date="2022" name="New Phytol.">
        <title>Ecological generalism drives hyperdiversity of secondary metabolite gene clusters in xylarialean endophytes.</title>
        <authorList>
            <person name="Franco M.E.E."/>
            <person name="Wisecaver J.H."/>
            <person name="Arnold A.E."/>
            <person name="Ju Y.M."/>
            <person name="Slot J.C."/>
            <person name="Ahrendt S."/>
            <person name="Moore L.P."/>
            <person name="Eastman K.E."/>
            <person name="Scott K."/>
            <person name="Konkel Z."/>
            <person name="Mondo S.J."/>
            <person name="Kuo A."/>
            <person name="Hayes R.D."/>
            <person name="Haridas S."/>
            <person name="Andreopoulos B."/>
            <person name="Riley R."/>
            <person name="LaButti K."/>
            <person name="Pangilinan J."/>
            <person name="Lipzen A."/>
            <person name="Amirebrahimi M."/>
            <person name="Yan J."/>
            <person name="Adam C."/>
            <person name="Keymanesh K."/>
            <person name="Ng V."/>
            <person name="Louie K."/>
            <person name="Northen T."/>
            <person name="Drula E."/>
            <person name="Henrissat B."/>
            <person name="Hsieh H.M."/>
            <person name="Youens-Clark K."/>
            <person name="Lutzoni F."/>
            <person name="Miadlikowska J."/>
            <person name="Eastwood D.C."/>
            <person name="Hamelin R.C."/>
            <person name="Grigoriev I.V."/>
            <person name="U'Ren J.M."/>
        </authorList>
    </citation>
    <scope>NUCLEOTIDE SEQUENCE [LARGE SCALE GENOMIC DNA]</scope>
    <source>
        <strain evidence="1 2">ER1909</strain>
    </source>
</reference>
<dbReference type="EMBL" id="MU394455">
    <property type="protein sequence ID" value="KAI6080312.1"/>
    <property type="molecule type" value="Genomic_DNA"/>
</dbReference>
<evidence type="ECO:0000313" key="2">
    <source>
        <dbReference type="Proteomes" id="UP001497680"/>
    </source>
</evidence>
<protein>
    <submittedName>
        <fullName evidence="1">Aldolase</fullName>
    </submittedName>
</protein>
<comment type="caution">
    <text evidence="1">The sequence shown here is derived from an EMBL/GenBank/DDBJ whole genome shotgun (WGS) entry which is preliminary data.</text>
</comment>
<evidence type="ECO:0000313" key="1">
    <source>
        <dbReference type="EMBL" id="KAI6080312.1"/>
    </source>
</evidence>
<accession>A0ACC0CIP0</accession>
<keyword evidence="2" id="KW-1185">Reference proteome</keyword>
<dbReference type="Proteomes" id="UP001497680">
    <property type="component" value="Unassembled WGS sequence"/>
</dbReference>